<dbReference type="GO" id="GO:0016491">
    <property type="term" value="F:oxidoreductase activity"/>
    <property type="evidence" value="ECO:0007669"/>
    <property type="project" value="UniProtKB-KW"/>
</dbReference>
<dbReference type="PANTHER" id="PTHR43364:SF4">
    <property type="entry name" value="NAD(P)-LINKED OXIDOREDUCTASE SUPERFAMILY PROTEIN"/>
    <property type="match status" value="1"/>
</dbReference>
<evidence type="ECO:0000259" key="2">
    <source>
        <dbReference type="Pfam" id="PF00248"/>
    </source>
</evidence>
<reference evidence="3 4" key="1">
    <citation type="submission" date="2020-01" db="EMBL/GenBank/DDBJ databases">
        <title>Complete and circular genome sequences of six lactobacillus isolates from horses.</title>
        <authorList>
            <person name="Hassan H.M."/>
        </authorList>
    </citation>
    <scope>NUCLEOTIDE SEQUENCE [LARGE SCALE GENOMIC DNA]</scope>
    <source>
        <strain evidence="3 4">1D</strain>
    </source>
</reference>
<protein>
    <submittedName>
        <fullName evidence="3">Aldo/keto reductase</fullName>
    </submittedName>
</protein>
<dbReference type="PRINTS" id="PR00069">
    <property type="entry name" value="ALDKETRDTASE"/>
</dbReference>
<evidence type="ECO:0000256" key="1">
    <source>
        <dbReference type="ARBA" id="ARBA00023002"/>
    </source>
</evidence>
<accession>A0A7H9E8Z5</accession>
<dbReference type="Gene3D" id="3.20.20.100">
    <property type="entry name" value="NADP-dependent oxidoreductase domain"/>
    <property type="match status" value="1"/>
</dbReference>
<dbReference type="InterPro" id="IPR023210">
    <property type="entry name" value="NADP_OxRdtase_dom"/>
</dbReference>
<gene>
    <name evidence="3" type="ORF">GTO85_06360</name>
</gene>
<dbReference type="SUPFAM" id="SSF51430">
    <property type="entry name" value="NAD(P)-linked oxidoreductase"/>
    <property type="match status" value="1"/>
</dbReference>
<feature type="domain" description="NADP-dependent oxidoreductase" evidence="2">
    <location>
        <begin position="7"/>
        <end position="296"/>
    </location>
</feature>
<dbReference type="PANTHER" id="PTHR43364">
    <property type="entry name" value="NADH-SPECIFIC METHYLGLYOXAL REDUCTASE-RELATED"/>
    <property type="match status" value="1"/>
</dbReference>
<dbReference type="InterPro" id="IPR050523">
    <property type="entry name" value="AKR_Detox_Biosynth"/>
</dbReference>
<dbReference type="EMBL" id="CP047415">
    <property type="protein sequence ID" value="QLL74009.1"/>
    <property type="molecule type" value="Genomic_DNA"/>
</dbReference>
<name>A0A7H9E8Z5_9LACO</name>
<evidence type="ECO:0000313" key="4">
    <source>
        <dbReference type="Proteomes" id="UP000510660"/>
    </source>
</evidence>
<dbReference type="InterPro" id="IPR036812">
    <property type="entry name" value="NAD(P)_OxRdtase_dom_sf"/>
</dbReference>
<keyword evidence="1" id="KW-0560">Oxidoreductase</keyword>
<dbReference type="AlphaFoldDB" id="A0A7H9E8Z5"/>
<dbReference type="Pfam" id="PF00248">
    <property type="entry name" value="Aldo_ket_red"/>
    <property type="match status" value="1"/>
</dbReference>
<proteinExistence type="predicted"/>
<dbReference type="InterPro" id="IPR020471">
    <property type="entry name" value="AKR"/>
</dbReference>
<sequence length="315" mass="35599">MKRLDKNIVLGTWAWGDNNSYFGNNYDENHFKAIFDEANKQGLNIWDTAYAYGNGASEEILGNLIQDMPREEVIISTKFTPQMEDGTENAVSNMLEGSLKRLKTNYIDYYWIHNDANVEKWTPKVIPLLQSGKIRHIGVSNHTLSEIKRVQEILNEAGLKLDAVQNHYSLLDRTSEQAGILKYCKENQITFFAYMILEQGALSGKYDIEHPFPAGSVRAKSYNSKLPELTELINTLREIGVRHNLSVAQTVMAWAISKNVLPIIGVTRVKHVDDAAQVLTAGKLTNNEIKTLEQVADQANVNTIAGWEQDMRKDN</sequence>
<dbReference type="GO" id="GO:0005829">
    <property type="term" value="C:cytosol"/>
    <property type="evidence" value="ECO:0007669"/>
    <property type="project" value="TreeGrafter"/>
</dbReference>
<dbReference type="CDD" id="cd19103">
    <property type="entry name" value="AKR_unchar"/>
    <property type="match status" value="1"/>
</dbReference>
<organism evidence="3 4">
    <name type="scientific">Lactobacillus crispatus</name>
    <dbReference type="NCBI Taxonomy" id="47770"/>
    <lineage>
        <taxon>Bacteria</taxon>
        <taxon>Bacillati</taxon>
        <taxon>Bacillota</taxon>
        <taxon>Bacilli</taxon>
        <taxon>Lactobacillales</taxon>
        <taxon>Lactobacillaceae</taxon>
        <taxon>Lactobacillus</taxon>
    </lineage>
</organism>
<evidence type="ECO:0000313" key="3">
    <source>
        <dbReference type="EMBL" id="QLL74009.1"/>
    </source>
</evidence>
<dbReference type="RefSeq" id="WP_180859999.1">
    <property type="nucleotide sequence ID" value="NZ_CP047415.1"/>
</dbReference>
<dbReference type="Proteomes" id="UP000510660">
    <property type="component" value="Chromosome"/>
</dbReference>